<dbReference type="Proteomes" id="UP001281147">
    <property type="component" value="Unassembled WGS sequence"/>
</dbReference>
<organism evidence="1 2">
    <name type="scientific">Vermiconidia calcicola</name>
    <dbReference type="NCBI Taxonomy" id="1690605"/>
    <lineage>
        <taxon>Eukaryota</taxon>
        <taxon>Fungi</taxon>
        <taxon>Dikarya</taxon>
        <taxon>Ascomycota</taxon>
        <taxon>Pezizomycotina</taxon>
        <taxon>Dothideomycetes</taxon>
        <taxon>Dothideomycetidae</taxon>
        <taxon>Mycosphaerellales</taxon>
        <taxon>Extremaceae</taxon>
        <taxon>Vermiconidia</taxon>
    </lineage>
</organism>
<evidence type="ECO:0000313" key="1">
    <source>
        <dbReference type="EMBL" id="KAK3683237.1"/>
    </source>
</evidence>
<reference evidence="1" key="1">
    <citation type="submission" date="2023-07" db="EMBL/GenBank/DDBJ databases">
        <title>Black Yeasts Isolated from many extreme environments.</title>
        <authorList>
            <person name="Coleine C."/>
            <person name="Stajich J.E."/>
            <person name="Selbmann L."/>
        </authorList>
    </citation>
    <scope>NUCLEOTIDE SEQUENCE</scope>
    <source>
        <strain evidence="1">CCFEE 5714</strain>
    </source>
</reference>
<dbReference type="EMBL" id="JAUTXU010000355">
    <property type="protein sequence ID" value="KAK3683237.1"/>
    <property type="molecule type" value="Genomic_DNA"/>
</dbReference>
<gene>
    <name evidence="1" type="ORF">LTR37_020412</name>
</gene>
<keyword evidence="2" id="KW-1185">Reference proteome</keyword>
<sequence length="113" mass="12542">MKGNAAQTKVHLKGKTEDFVIFVESKEAVQNWKNDKSVPLAQVVDAYKVFVTHKHGTQGIMDTASKGTLEDEFGTSRDDDVVKQMLERGTITESENPGRQGQKNETNGPRQAH</sequence>
<accession>A0ACC3MCT8</accession>
<name>A0ACC3MCT8_9PEZI</name>
<comment type="caution">
    <text evidence="1">The sequence shown here is derived from an EMBL/GenBank/DDBJ whole genome shotgun (WGS) entry which is preliminary data.</text>
</comment>
<protein>
    <submittedName>
        <fullName evidence="1">Uncharacterized protein</fullName>
    </submittedName>
</protein>
<proteinExistence type="predicted"/>
<evidence type="ECO:0000313" key="2">
    <source>
        <dbReference type="Proteomes" id="UP001281147"/>
    </source>
</evidence>